<protein>
    <submittedName>
        <fullName evidence="1">DUF4287 domain-containing protein</fullName>
    </submittedName>
</protein>
<dbReference type="Proteomes" id="UP000279275">
    <property type="component" value="Unassembled WGS sequence"/>
</dbReference>
<dbReference type="RefSeq" id="WP_122187111.1">
    <property type="nucleotide sequence ID" value="NZ_RFFH01000002.1"/>
</dbReference>
<comment type="caution">
    <text evidence="1">The sequence shown here is derived from an EMBL/GenBank/DDBJ whole genome shotgun (WGS) entry which is preliminary data.</text>
</comment>
<proteinExistence type="predicted"/>
<dbReference type="AlphaFoldDB" id="A0A3M2L9E1"/>
<dbReference type="InterPro" id="IPR025629">
    <property type="entry name" value="DUF4287"/>
</dbReference>
<reference evidence="1 2" key="1">
    <citation type="submission" date="2018-10" db="EMBL/GenBank/DDBJ databases">
        <title>Isolation from cow dung.</title>
        <authorList>
            <person name="Ling L."/>
        </authorList>
    </citation>
    <scope>NUCLEOTIDE SEQUENCE [LARGE SCALE GENOMIC DNA]</scope>
    <source>
        <strain evidence="1 2">NEAU-LL90</strain>
    </source>
</reference>
<dbReference type="Pfam" id="PF14117">
    <property type="entry name" value="DUF4287"/>
    <property type="match status" value="1"/>
</dbReference>
<evidence type="ECO:0000313" key="1">
    <source>
        <dbReference type="EMBL" id="RMI34187.1"/>
    </source>
</evidence>
<evidence type="ECO:0000313" key="2">
    <source>
        <dbReference type="Proteomes" id="UP000279275"/>
    </source>
</evidence>
<accession>A0A3M2L9E1</accession>
<dbReference type="OrthoDB" id="4559052at2"/>
<keyword evidence="2" id="KW-1185">Reference proteome</keyword>
<name>A0A3M2L9E1_9NOCA</name>
<dbReference type="EMBL" id="RFFH01000002">
    <property type="protein sequence ID" value="RMI34187.1"/>
    <property type="molecule type" value="Genomic_DNA"/>
</dbReference>
<gene>
    <name evidence="1" type="ORF">EBN03_07145</name>
</gene>
<organism evidence="1 2">
    <name type="scientific">Nocardia stercoris</name>
    <dbReference type="NCBI Taxonomy" id="2483361"/>
    <lineage>
        <taxon>Bacteria</taxon>
        <taxon>Bacillati</taxon>
        <taxon>Actinomycetota</taxon>
        <taxon>Actinomycetes</taxon>
        <taxon>Mycobacteriales</taxon>
        <taxon>Nocardiaceae</taxon>
        <taxon>Nocardia</taxon>
    </lineage>
</organism>
<sequence length="73" mass="8080">MATTTRPHGPASYFPSIEAKYGRPVDDWFDALNASGIAGHKDLVDWLKSVHAMGHGHANALVQFHLNPGKWER</sequence>